<organism evidence="3 4">
    <name type="scientific">Poriferisphaera corsica</name>
    <dbReference type="NCBI Taxonomy" id="2528020"/>
    <lineage>
        <taxon>Bacteria</taxon>
        <taxon>Pseudomonadati</taxon>
        <taxon>Planctomycetota</taxon>
        <taxon>Phycisphaerae</taxon>
        <taxon>Phycisphaerales</taxon>
        <taxon>Phycisphaeraceae</taxon>
        <taxon>Poriferisphaera</taxon>
    </lineage>
</organism>
<evidence type="ECO:0000313" key="4">
    <source>
        <dbReference type="Proteomes" id="UP000317369"/>
    </source>
</evidence>
<keyword evidence="2" id="KW-1133">Transmembrane helix</keyword>
<gene>
    <name evidence="3" type="ORF">KS4_00670</name>
</gene>
<dbReference type="EMBL" id="CP036425">
    <property type="protein sequence ID" value="QDU32039.1"/>
    <property type="molecule type" value="Genomic_DNA"/>
</dbReference>
<name>A0A517YP95_9BACT</name>
<dbReference type="RefSeq" id="WP_145072946.1">
    <property type="nucleotide sequence ID" value="NZ_CP036425.1"/>
</dbReference>
<feature type="compositionally biased region" description="Polar residues" evidence="1">
    <location>
        <begin position="48"/>
        <end position="68"/>
    </location>
</feature>
<protein>
    <submittedName>
        <fullName evidence="3">Uncharacterized protein</fullName>
    </submittedName>
</protein>
<dbReference type="AlphaFoldDB" id="A0A517YP95"/>
<feature type="transmembrane region" description="Helical" evidence="2">
    <location>
        <begin position="15"/>
        <end position="35"/>
    </location>
</feature>
<feature type="region of interest" description="Disordered" evidence="1">
    <location>
        <begin position="171"/>
        <end position="208"/>
    </location>
</feature>
<evidence type="ECO:0000256" key="2">
    <source>
        <dbReference type="SAM" id="Phobius"/>
    </source>
</evidence>
<keyword evidence="2" id="KW-0472">Membrane</keyword>
<dbReference type="KEGG" id="pcor:KS4_00670"/>
<feature type="compositionally biased region" description="Low complexity" evidence="1">
    <location>
        <begin position="84"/>
        <end position="100"/>
    </location>
</feature>
<feature type="region of interest" description="Disordered" evidence="1">
    <location>
        <begin position="46"/>
        <end position="108"/>
    </location>
</feature>
<reference evidence="3 4" key="1">
    <citation type="submission" date="2019-02" db="EMBL/GenBank/DDBJ databases">
        <title>Deep-cultivation of Planctomycetes and their phenomic and genomic characterization uncovers novel biology.</title>
        <authorList>
            <person name="Wiegand S."/>
            <person name="Jogler M."/>
            <person name="Boedeker C."/>
            <person name="Pinto D."/>
            <person name="Vollmers J."/>
            <person name="Rivas-Marin E."/>
            <person name="Kohn T."/>
            <person name="Peeters S.H."/>
            <person name="Heuer A."/>
            <person name="Rast P."/>
            <person name="Oberbeckmann S."/>
            <person name="Bunk B."/>
            <person name="Jeske O."/>
            <person name="Meyerdierks A."/>
            <person name="Storesund J.E."/>
            <person name="Kallscheuer N."/>
            <person name="Luecker S."/>
            <person name="Lage O.M."/>
            <person name="Pohl T."/>
            <person name="Merkel B.J."/>
            <person name="Hornburger P."/>
            <person name="Mueller R.-W."/>
            <person name="Bruemmer F."/>
            <person name="Labrenz M."/>
            <person name="Spormann A.M."/>
            <person name="Op den Camp H."/>
            <person name="Overmann J."/>
            <person name="Amann R."/>
            <person name="Jetten M.S.M."/>
            <person name="Mascher T."/>
            <person name="Medema M.H."/>
            <person name="Devos D.P."/>
            <person name="Kaster A.-K."/>
            <person name="Ovreas L."/>
            <person name="Rohde M."/>
            <person name="Galperin M.Y."/>
            <person name="Jogler C."/>
        </authorList>
    </citation>
    <scope>NUCLEOTIDE SEQUENCE [LARGE SCALE GENOMIC DNA]</scope>
    <source>
        <strain evidence="3 4">KS4</strain>
    </source>
</reference>
<evidence type="ECO:0000313" key="3">
    <source>
        <dbReference type="EMBL" id="QDU32039.1"/>
    </source>
</evidence>
<keyword evidence="2" id="KW-0812">Transmembrane</keyword>
<dbReference type="Proteomes" id="UP000317369">
    <property type="component" value="Chromosome"/>
</dbReference>
<evidence type="ECO:0000256" key="1">
    <source>
        <dbReference type="SAM" id="MobiDB-lite"/>
    </source>
</evidence>
<sequence>MSGNKDDKKINQTLFGVNLLLIIMLVVGMIVYFNIRQQRKSEFEQFRPTDQSVAEQKQSDTQTPQVVSTDKLGKELPSRKANRSGESNASASGSATNADGIHAAAKDSKEEIKMTMAEDIKDIMDQDSNDDQNVIDEMSIDYDNGSDLLSGTDRARLILLETKDMKLVDQLVGQDEQDKKNKSASRSKKSALEQAAENSSGRRPNYGKVRKGLIGVAEALVRLNSRIVEVEPLKEDDEEAVTSLEYGP</sequence>
<accession>A0A517YP95</accession>
<proteinExistence type="predicted"/>
<keyword evidence="4" id="KW-1185">Reference proteome</keyword>